<gene>
    <name evidence="1" type="ORF">NCTC10815_00009</name>
</gene>
<proteinExistence type="predicted"/>
<protein>
    <recommendedName>
        <fullName evidence="3">DUF4944 domain-containing protein</fullName>
    </recommendedName>
</protein>
<dbReference type="AlphaFoldDB" id="A0A378MG54"/>
<sequence length="179" mass="20469">MMLFLLSGLLLLLAWFIFSAFQPAIIIGESDNWKAAYKPRKGMDGVDTERYPWNGKITWQNAGSEPEIESVDLLTDNNYQNKYMKTDAEKGGGNFDGKTLTDYETFYNDPDNSIKGMRITWLENGKKHTESFKFKRKKALVRDTTSLPLILSTSTQAPDTSLVLYVSLKIWYDTGVQRM</sequence>
<dbReference type="Proteomes" id="UP000254879">
    <property type="component" value="Unassembled WGS sequence"/>
</dbReference>
<name>A0A378MG54_LISGR</name>
<accession>A0A378MG54</accession>
<reference evidence="1 2" key="1">
    <citation type="submission" date="2018-06" db="EMBL/GenBank/DDBJ databases">
        <authorList>
            <consortium name="Pathogen Informatics"/>
            <person name="Doyle S."/>
        </authorList>
    </citation>
    <scope>NUCLEOTIDE SEQUENCE [LARGE SCALE GENOMIC DNA]</scope>
    <source>
        <strain evidence="2">NCTC 10815</strain>
    </source>
</reference>
<evidence type="ECO:0000313" key="1">
    <source>
        <dbReference type="EMBL" id="STY42765.1"/>
    </source>
</evidence>
<dbReference type="EMBL" id="UGPG01000001">
    <property type="protein sequence ID" value="STY42765.1"/>
    <property type="molecule type" value="Genomic_DNA"/>
</dbReference>
<evidence type="ECO:0000313" key="2">
    <source>
        <dbReference type="Proteomes" id="UP000254879"/>
    </source>
</evidence>
<organism evidence="1 2">
    <name type="scientific">Listeria grayi</name>
    <name type="common">Listeria murrayi</name>
    <dbReference type="NCBI Taxonomy" id="1641"/>
    <lineage>
        <taxon>Bacteria</taxon>
        <taxon>Bacillati</taxon>
        <taxon>Bacillota</taxon>
        <taxon>Bacilli</taxon>
        <taxon>Bacillales</taxon>
        <taxon>Listeriaceae</taxon>
        <taxon>Listeria</taxon>
    </lineage>
</organism>
<evidence type="ECO:0008006" key="3">
    <source>
        <dbReference type="Google" id="ProtNLM"/>
    </source>
</evidence>